<feature type="compositionally biased region" description="Polar residues" evidence="1">
    <location>
        <begin position="1"/>
        <end position="10"/>
    </location>
</feature>
<sequence>MDRANISTAHQPKGSDRNPSDTLDKSEAADAHVGEPTDKSPRKRGAPDVVDEKGRPINGDGTLKD</sequence>
<comment type="caution">
    <text evidence="2">The sequence shown here is derived from an EMBL/GenBank/DDBJ whole genome shotgun (WGS) entry which is preliminary data.</text>
</comment>
<name>A0A5D9CC08_9SPHN</name>
<reference evidence="2 3" key="1">
    <citation type="submission" date="2019-08" db="EMBL/GenBank/DDBJ databases">
        <authorList>
            <person name="Wang G."/>
            <person name="Xu Z."/>
        </authorList>
    </citation>
    <scope>NUCLEOTIDE SEQUENCE [LARGE SCALE GENOMIC DNA]</scope>
    <source>
        <strain evidence="2 3">ZX</strain>
    </source>
</reference>
<evidence type="ECO:0000313" key="2">
    <source>
        <dbReference type="EMBL" id="TZG27641.1"/>
    </source>
</evidence>
<feature type="region of interest" description="Disordered" evidence="1">
    <location>
        <begin position="1"/>
        <end position="65"/>
    </location>
</feature>
<keyword evidence="3" id="KW-1185">Reference proteome</keyword>
<proteinExistence type="predicted"/>
<dbReference type="RefSeq" id="WP_149521854.1">
    <property type="nucleotide sequence ID" value="NZ_VTOU01000002.1"/>
</dbReference>
<accession>A0A5D9CC08</accession>
<dbReference type="AlphaFoldDB" id="A0A5D9CC08"/>
<evidence type="ECO:0000313" key="3">
    <source>
        <dbReference type="Proteomes" id="UP000322077"/>
    </source>
</evidence>
<evidence type="ECO:0000256" key="1">
    <source>
        <dbReference type="SAM" id="MobiDB-lite"/>
    </source>
</evidence>
<dbReference type="EMBL" id="VTOU01000002">
    <property type="protein sequence ID" value="TZG27641.1"/>
    <property type="molecule type" value="Genomic_DNA"/>
</dbReference>
<gene>
    <name evidence="2" type="ORF">FYJ91_08680</name>
</gene>
<feature type="compositionally biased region" description="Basic and acidic residues" evidence="1">
    <location>
        <begin position="13"/>
        <end position="40"/>
    </location>
</feature>
<dbReference type="Proteomes" id="UP000322077">
    <property type="component" value="Unassembled WGS sequence"/>
</dbReference>
<protein>
    <submittedName>
        <fullName evidence="2">Uncharacterized protein</fullName>
    </submittedName>
</protein>
<organism evidence="2 3">
    <name type="scientific">Sphingomonas montanisoli</name>
    <dbReference type="NCBI Taxonomy" id="2606412"/>
    <lineage>
        <taxon>Bacteria</taxon>
        <taxon>Pseudomonadati</taxon>
        <taxon>Pseudomonadota</taxon>
        <taxon>Alphaproteobacteria</taxon>
        <taxon>Sphingomonadales</taxon>
        <taxon>Sphingomonadaceae</taxon>
        <taxon>Sphingomonas</taxon>
    </lineage>
</organism>